<dbReference type="GO" id="GO:0005524">
    <property type="term" value="F:ATP binding"/>
    <property type="evidence" value="ECO:0007669"/>
    <property type="project" value="UniProtKB-KW"/>
</dbReference>
<dbReference type="InterPro" id="IPR004358">
    <property type="entry name" value="Sig_transdc_His_kin-like_C"/>
</dbReference>
<keyword evidence="13" id="KW-0472">Membrane</keyword>
<evidence type="ECO:0000256" key="3">
    <source>
        <dbReference type="ARBA" id="ARBA00012438"/>
    </source>
</evidence>
<comment type="catalytic activity">
    <reaction evidence="1">
        <text>ATP + protein L-histidine = ADP + protein N-phospho-L-histidine.</text>
        <dbReference type="EC" id="2.7.13.3"/>
    </reaction>
</comment>
<comment type="subcellular location">
    <subcellularLocation>
        <location evidence="2">Cell membrane</location>
        <topology evidence="2">Multi-pass membrane protein</topology>
    </subcellularLocation>
</comment>
<comment type="caution">
    <text evidence="16">The sequence shown here is derived from an EMBL/GenBank/DDBJ whole genome shotgun (WGS) entry which is preliminary data.</text>
</comment>
<dbReference type="CDD" id="cd06225">
    <property type="entry name" value="HAMP"/>
    <property type="match status" value="1"/>
</dbReference>
<dbReference type="PANTHER" id="PTHR43065:SF10">
    <property type="entry name" value="PEROXIDE STRESS-ACTIVATED HISTIDINE KINASE MAK3"/>
    <property type="match status" value="1"/>
</dbReference>
<evidence type="ECO:0000313" key="16">
    <source>
        <dbReference type="EMBL" id="OOG23504.1"/>
    </source>
</evidence>
<evidence type="ECO:0000256" key="11">
    <source>
        <dbReference type="ARBA" id="ARBA00022989"/>
    </source>
</evidence>
<proteinExistence type="predicted"/>
<evidence type="ECO:0000259" key="15">
    <source>
        <dbReference type="PROSITE" id="PS50885"/>
    </source>
</evidence>
<keyword evidence="8" id="KW-0547">Nucleotide-binding</keyword>
<evidence type="ECO:0000259" key="14">
    <source>
        <dbReference type="PROSITE" id="PS50109"/>
    </source>
</evidence>
<evidence type="ECO:0000256" key="4">
    <source>
        <dbReference type="ARBA" id="ARBA00022475"/>
    </source>
</evidence>
<dbReference type="SUPFAM" id="SSF47384">
    <property type="entry name" value="Homodimeric domain of signal transducing histidine kinase"/>
    <property type="match status" value="1"/>
</dbReference>
<dbReference type="InterPro" id="IPR036890">
    <property type="entry name" value="HATPase_C_sf"/>
</dbReference>
<gene>
    <name evidence="16" type="ORF">B1C78_11265</name>
</gene>
<dbReference type="SMART" id="SM00304">
    <property type="entry name" value="HAMP"/>
    <property type="match status" value="1"/>
</dbReference>
<dbReference type="GO" id="GO:0000155">
    <property type="term" value="F:phosphorelay sensor kinase activity"/>
    <property type="evidence" value="ECO:0007669"/>
    <property type="project" value="InterPro"/>
</dbReference>
<dbReference type="InterPro" id="IPR003661">
    <property type="entry name" value="HisK_dim/P_dom"/>
</dbReference>
<dbReference type="STRING" id="108003.B1C78_11265"/>
<accession>A0A1V3NES4</accession>
<keyword evidence="11 13" id="KW-1133">Transmembrane helix</keyword>
<keyword evidence="10" id="KW-0067">ATP-binding</keyword>
<dbReference type="OrthoDB" id="1931120at2"/>
<dbReference type="Proteomes" id="UP000189462">
    <property type="component" value="Unassembled WGS sequence"/>
</dbReference>
<name>A0A1V3NES4_9GAMM</name>
<reference evidence="16 17" key="1">
    <citation type="submission" date="2017-02" db="EMBL/GenBank/DDBJ databases">
        <title>Genomic diversity within the haloalkaliphilic genus Thioalkalivibrio.</title>
        <authorList>
            <person name="Ahn A.-C."/>
            <person name="Meier-Kolthoff J."/>
            <person name="Overmars L."/>
            <person name="Richter M."/>
            <person name="Woyke T."/>
            <person name="Sorokin D.Y."/>
            <person name="Muyzer G."/>
        </authorList>
    </citation>
    <scope>NUCLEOTIDE SEQUENCE [LARGE SCALE GENOMIC DNA]</scope>
    <source>
        <strain evidence="16 17">ALJD</strain>
    </source>
</reference>
<dbReference type="GO" id="GO:0005886">
    <property type="term" value="C:plasma membrane"/>
    <property type="evidence" value="ECO:0007669"/>
    <property type="project" value="UniProtKB-SubCell"/>
</dbReference>
<dbReference type="SUPFAM" id="SSF55874">
    <property type="entry name" value="ATPase domain of HSP90 chaperone/DNA topoisomerase II/histidine kinase"/>
    <property type="match status" value="1"/>
</dbReference>
<evidence type="ECO:0000256" key="5">
    <source>
        <dbReference type="ARBA" id="ARBA00022553"/>
    </source>
</evidence>
<feature type="transmembrane region" description="Helical" evidence="13">
    <location>
        <begin position="15"/>
        <end position="35"/>
    </location>
</feature>
<dbReference type="Pfam" id="PF02518">
    <property type="entry name" value="HATPase_c"/>
    <property type="match status" value="1"/>
</dbReference>
<keyword evidence="17" id="KW-1185">Reference proteome</keyword>
<dbReference type="AlphaFoldDB" id="A0A1V3NES4"/>
<feature type="transmembrane region" description="Helical" evidence="13">
    <location>
        <begin position="173"/>
        <end position="192"/>
    </location>
</feature>
<dbReference type="EC" id="2.7.13.3" evidence="3"/>
<dbReference type="RefSeq" id="WP_077279256.1">
    <property type="nucleotide sequence ID" value="NZ_MVBK01000062.1"/>
</dbReference>
<dbReference type="Gene3D" id="1.10.287.130">
    <property type="match status" value="1"/>
</dbReference>
<dbReference type="Gene3D" id="3.30.565.10">
    <property type="entry name" value="Histidine kinase-like ATPase, C-terminal domain"/>
    <property type="match status" value="1"/>
</dbReference>
<dbReference type="Pfam" id="PF00512">
    <property type="entry name" value="HisKA"/>
    <property type="match status" value="1"/>
</dbReference>
<evidence type="ECO:0000256" key="1">
    <source>
        <dbReference type="ARBA" id="ARBA00000085"/>
    </source>
</evidence>
<dbReference type="InterPro" id="IPR003660">
    <property type="entry name" value="HAMP_dom"/>
</dbReference>
<dbReference type="InterPro" id="IPR036097">
    <property type="entry name" value="HisK_dim/P_sf"/>
</dbReference>
<keyword evidence="6" id="KW-0808">Transferase</keyword>
<feature type="domain" description="HAMP" evidence="15">
    <location>
        <begin position="194"/>
        <end position="246"/>
    </location>
</feature>
<dbReference type="InterPro" id="IPR003594">
    <property type="entry name" value="HATPase_dom"/>
</dbReference>
<evidence type="ECO:0000256" key="7">
    <source>
        <dbReference type="ARBA" id="ARBA00022692"/>
    </source>
</evidence>
<keyword evidence="7 13" id="KW-0812">Transmembrane</keyword>
<keyword evidence="12" id="KW-0902">Two-component regulatory system</keyword>
<dbReference type="SUPFAM" id="SSF103190">
    <property type="entry name" value="Sensory domain-like"/>
    <property type="match status" value="1"/>
</dbReference>
<dbReference type="SMART" id="SM00388">
    <property type="entry name" value="HisKA"/>
    <property type="match status" value="1"/>
</dbReference>
<evidence type="ECO:0000256" key="12">
    <source>
        <dbReference type="ARBA" id="ARBA00023012"/>
    </source>
</evidence>
<evidence type="ECO:0000256" key="13">
    <source>
        <dbReference type="SAM" id="Phobius"/>
    </source>
</evidence>
<dbReference type="PANTHER" id="PTHR43065">
    <property type="entry name" value="SENSOR HISTIDINE KINASE"/>
    <property type="match status" value="1"/>
</dbReference>
<evidence type="ECO:0000313" key="17">
    <source>
        <dbReference type="Proteomes" id="UP000189462"/>
    </source>
</evidence>
<dbReference type="PROSITE" id="PS50885">
    <property type="entry name" value="HAMP"/>
    <property type="match status" value="1"/>
</dbReference>
<feature type="domain" description="Histidine kinase" evidence="14">
    <location>
        <begin position="277"/>
        <end position="482"/>
    </location>
</feature>
<sequence length="485" mass="53005">MGLPYLSPYSLRTTLLAFVIVPLLGVMLLVGAWGLRAVEARMEERLQEDIELVARAIQLPLSRSLERGERGGVQQALDSAFRIDQVYGAYVYDERGELVAASGPRGPSMVIRREARDITAGGTRGLFEERAGKPVYSFFMPLSDAGGRISGLLQVTRHRADFQDDLAQLRREALMVLGALALLFFGVVTLGHHRAVGRHVNQLVEGMARVGRGERGYRVSPAGPHELRTLAKAMNAMLDSTDRSETALAHQRAEQQALEARLRESEKLAAIGQLAAGVAHELGSPLGVIDGTAQRALRRLPDGDALHGDLTGIRTEVARMERIVRQLMDFGRRNPLHRRPEQVPVIAQAVARRLQEAGAPVEIALHGPEDMPDLPLDRPRLEQALGNLLENGVQAARQRVSLSWALERKALRLVVEDDGRGVDPDIREHLFEPFFTTKPVGQGTGLGLSVAHAAVNDHGGELRVDRSPLGGARFTLLLPLEVPHG</sequence>
<dbReference type="EMBL" id="MVBK01000062">
    <property type="protein sequence ID" value="OOG23504.1"/>
    <property type="molecule type" value="Genomic_DNA"/>
</dbReference>
<dbReference type="SMART" id="SM00387">
    <property type="entry name" value="HATPase_c"/>
    <property type="match status" value="1"/>
</dbReference>
<dbReference type="CDD" id="cd18773">
    <property type="entry name" value="PDC1_HK_sensor"/>
    <property type="match status" value="1"/>
</dbReference>
<keyword evidence="4" id="KW-1003">Cell membrane</keyword>
<dbReference type="InterPro" id="IPR029151">
    <property type="entry name" value="Sensor-like_sf"/>
</dbReference>
<protein>
    <recommendedName>
        <fullName evidence="3">histidine kinase</fullName>
        <ecNumber evidence="3">2.7.13.3</ecNumber>
    </recommendedName>
</protein>
<evidence type="ECO:0000256" key="8">
    <source>
        <dbReference type="ARBA" id="ARBA00022741"/>
    </source>
</evidence>
<dbReference type="PROSITE" id="PS50109">
    <property type="entry name" value="HIS_KIN"/>
    <property type="match status" value="1"/>
</dbReference>
<keyword evidence="5" id="KW-0597">Phosphoprotein</keyword>
<dbReference type="InterPro" id="IPR005467">
    <property type="entry name" value="His_kinase_dom"/>
</dbReference>
<evidence type="ECO:0000256" key="6">
    <source>
        <dbReference type="ARBA" id="ARBA00022679"/>
    </source>
</evidence>
<dbReference type="CDD" id="cd00082">
    <property type="entry name" value="HisKA"/>
    <property type="match status" value="1"/>
</dbReference>
<dbReference type="PRINTS" id="PR00344">
    <property type="entry name" value="BCTRLSENSOR"/>
</dbReference>
<dbReference type="Gene3D" id="6.10.340.10">
    <property type="match status" value="1"/>
</dbReference>
<evidence type="ECO:0000256" key="9">
    <source>
        <dbReference type="ARBA" id="ARBA00022777"/>
    </source>
</evidence>
<organism evidence="16 17">
    <name type="scientific">Thioalkalivibrio denitrificans</name>
    <dbReference type="NCBI Taxonomy" id="108003"/>
    <lineage>
        <taxon>Bacteria</taxon>
        <taxon>Pseudomonadati</taxon>
        <taxon>Pseudomonadota</taxon>
        <taxon>Gammaproteobacteria</taxon>
        <taxon>Chromatiales</taxon>
        <taxon>Ectothiorhodospiraceae</taxon>
        <taxon>Thioalkalivibrio</taxon>
    </lineage>
</organism>
<dbReference type="Pfam" id="PF00672">
    <property type="entry name" value="HAMP"/>
    <property type="match status" value="1"/>
</dbReference>
<evidence type="ECO:0000256" key="2">
    <source>
        <dbReference type="ARBA" id="ARBA00004651"/>
    </source>
</evidence>
<keyword evidence="9 16" id="KW-0418">Kinase</keyword>
<evidence type="ECO:0000256" key="10">
    <source>
        <dbReference type="ARBA" id="ARBA00022840"/>
    </source>
</evidence>